<dbReference type="Pfam" id="PF08281">
    <property type="entry name" value="Sigma70_r4_2"/>
    <property type="match status" value="1"/>
</dbReference>
<dbReference type="Proteomes" id="UP001652442">
    <property type="component" value="Unassembled WGS sequence"/>
</dbReference>
<evidence type="ECO:0000256" key="3">
    <source>
        <dbReference type="ARBA" id="ARBA00023082"/>
    </source>
</evidence>
<organism evidence="7 8">
    <name type="scientific">Brotonthovivens ammoniilytica</name>
    <dbReference type="NCBI Taxonomy" id="2981725"/>
    <lineage>
        <taxon>Bacteria</taxon>
        <taxon>Bacillati</taxon>
        <taxon>Bacillota</taxon>
        <taxon>Clostridia</taxon>
        <taxon>Lachnospirales</taxon>
        <taxon>Lachnospiraceae</taxon>
        <taxon>Brotonthovivens</taxon>
    </lineage>
</organism>
<name>A0ABT2TFQ8_9FIRM</name>
<dbReference type="PANTHER" id="PTHR43133">
    <property type="entry name" value="RNA POLYMERASE ECF-TYPE SIGMA FACTO"/>
    <property type="match status" value="1"/>
</dbReference>
<keyword evidence="2" id="KW-0805">Transcription regulation</keyword>
<dbReference type="InterPro" id="IPR039425">
    <property type="entry name" value="RNA_pol_sigma-70-like"/>
</dbReference>
<dbReference type="Gene3D" id="1.10.1740.10">
    <property type="match status" value="1"/>
</dbReference>
<dbReference type="Gene3D" id="1.10.10.10">
    <property type="entry name" value="Winged helix-like DNA-binding domain superfamily/Winged helix DNA-binding domain"/>
    <property type="match status" value="1"/>
</dbReference>
<proteinExistence type="inferred from homology"/>
<reference evidence="7 8" key="1">
    <citation type="journal article" date="2021" name="ISME Commun">
        <title>Automated analysis of genomic sequences facilitates high-throughput and comprehensive description of bacteria.</title>
        <authorList>
            <person name="Hitch T.C.A."/>
        </authorList>
    </citation>
    <scope>NUCLEOTIDE SEQUENCE [LARGE SCALE GENOMIC DNA]</scope>
    <source>
        <strain evidence="7 8">Sanger_109</strain>
    </source>
</reference>
<dbReference type="CDD" id="cd06171">
    <property type="entry name" value="Sigma70_r4"/>
    <property type="match status" value="1"/>
</dbReference>
<keyword evidence="3" id="KW-0731">Sigma factor</keyword>
<dbReference type="SUPFAM" id="SSF88946">
    <property type="entry name" value="Sigma2 domain of RNA polymerase sigma factors"/>
    <property type="match status" value="1"/>
</dbReference>
<keyword evidence="8" id="KW-1185">Reference proteome</keyword>
<keyword evidence="4" id="KW-0804">Transcription</keyword>
<sequence length="184" mass="21558">MSNVMKEVNSKNSDLEKDKTVKKKEALNIEHCVHQALTKNYDRYYRLAYSYAKNEADAMDIVQEGAYRAILKCGSIRQKEFIETWIYRVMIRTALNYIKKRKQEQKFAEISDIAEGIEDHYENVDLKNAIRQLGEPAGTIIRLRFFEELPISQIAKILEENENTVKSRLYRSLKSLKKAMEQEG</sequence>
<evidence type="ECO:0000256" key="2">
    <source>
        <dbReference type="ARBA" id="ARBA00023015"/>
    </source>
</evidence>
<gene>
    <name evidence="7" type="ORF">OCV88_01525</name>
</gene>
<evidence type="ECO:0000256" key="4">
    <source>
        <dbReference type="ARBA" id="ARBA00023163"/>
    </source>
</evidence>
<evidence type="ECO:0000259" key="6">
    <source>
        <dbReference type="Pfam" id="PF08281"/>
    </source>
</evidence>
<dbReference type="InterPro" id="IPR014284">
    <property type="entry name" value="RNA_pol_sigma-70_dom"/>
</dbReference>
<accession>A0ABT2TFQ8</accession>
<dbReference type="PANTHER" id="PTHR43133:SF60">
    <property type="entry name" value="RNA POLYMERASE SIGMA FACTOR SIGV"/>
    <property type="match status" value="1"/>
</dbReference>
<dbReference type="RefSeq" id="WP_262590589.1">
    <property type="nucleotide sequence ID" value="NZ_JAOQJQ010000001.1"/>
</dbReference>
<comment type="similarity">
    <text evidence="1">Belongs to the sigma-70 factor family. ECF subfamily.</text>
</comment>
<dbReference type="Pfam" id="PF04542">
    <property type="entry name" value="Sigma70_r2"/>
    <property type="match status" value="1"/>
</dbReference>
<dbReference type="InterPro" id="IPR013249">
    <property type="entry name" value="RNA_pol_sigma70_r4_t2"/>
</dbReference>
<evidence type="ECO:0000259" key="5">
    <source>
        <dbReference type="Pfam" id="PF04542"/>
    </source>
</evidence>
<dbReference type="InterPro" id="IPR036388">
    <property type="entry name" value="WH-like_DNA-bd_sf"/>
</dbReference>
<dbReference type="InterPro" id="IPR013325">
    <property type="entry name" value="RNA_pol_sigma_r2"/>
</dbReference>
<dbReference type="EMBL" id="JAOQJQ010000001">
    <property type="protein sequence ID" value="MCU6761014.1"/>
    <property type="molecule type" value="Genomic_DNA"/>
</dbReference>
<dbReference type="NCBIfam" id="TIGR02937">
    <property type="entry name" value="sigma70-ECF"/>
    <property type="match status" value="1"/>
</dbReference>
<evidence type="ECO:0000313" key="8">
    <source>
        <dbReference type="Proteomes" id="UP001652442"/>
    </source>
</evidence>
<feature type="domain" description="RNA polymerase sigma-70 region 2" evidence="5">
    <location>
        <begin position="38"/>
        <end position="102"/>
    </location>
</feature>
<evidence type="ECO:0000256" key="1">
    <source>
        <dbReference type="ARBA" id="ARBA00010641"/>
    </source>
</evidence>
<feature type="domain" description="RNA polymerase sigma factor 70 region 4 type 2" evidence="6">
    <location>
        <begin position="126"/>
        <end position="176"/>
    </location>
</feature>
<evidence type="ECO:0000313" key="7">
    <source>
        <dbReference type="EMBL" id="MCU6761014.1"/>
    </source>
</evidence>
<dbReference type="SUPFAM" id="SSF88659">
    <property type="entry name" value="Sigma3 and sigma4 domains of RNA polymerase sigma factors"/>
    <property type="match status" value="1"/>
</dbReference>
<dbReference type="InterPro" id="IPR007627">
    <property type="entry name" value="RNA_pol_sigma70_r2"/>
</dbReference>
<protein>
    <submittedName>
        <fullName evidence="7">RNA polymerase sigma factor</fullName>
    </submittedName>
</protein>
<dbReference type="InterPro" id="IPR013324">
    <property type="entry name" value="RNA_pol_sigma_r3/r4-like"/>
</dbReference>
<comment type="caution">
    <text evidence="7">The sequence shown here is derived from an EMBL/GenBank/DDBJ whole genome shotgun (WGS) entry which is preliminary data.</text>
</comment>